<protein>
    <submittedName>
        <fullName evidence="1">PD40 domain-containing protein</fullName>
    </submittedName>
</protein>
<gene>
    <name evidence="1" type="ORF">J3U88_11870</name>
</gene>
<dbReference type="Gene3D" id="2.120.10.30">
    <property type="entry name" value="TolB, C-terminal domain"/>
    <property type="match status" value="1"/>
</dbReference>
<name>A0A8J7Q914_9BACT</name>
<dbReference type="RefSeq" id="WP_207858978.1">
    <property type="nucleotide sequence ID" value="NZ_JAFREP010000008.1"/>
</dbReference>
<reference evidence="1" key="1">
    <citation type="submission" date="2021-03" db="EMBL/GenBank/DDBJ databases">
        <authorList>
            <person name="Wang G."/>
        </authorList>
    </citation>
    <scope>NUCLEOTIDE SEQUENCE</scope>
    <source>
        <strain evidence="1">KCTC 12899</strain>
    </source>
</reference>
<sequence>MIVNSFTALLVWGCHLTAWTPPPTPTLWMPGTISRGFNEREPSFSPDGRELMFWLLLGNHTVILTSKREGQGWREPETAPFSGRHADFEPVFSPDGSSVYFVSNRPRADKANPNDANIWRVAREGAGWGEPSLLPERINGPGIEFFPSSCHNHVLYFCRVRPDFSASDIYRVDLNGNADPKPLPEVINDGALGAKIFFWSIPVSASSSSPKPARRHPAKCNCLSAGARPTAPGLNRFRCCPPTFC</sequence>
<dbReference type="InterPro" id="IPR011659">
    <property type="entry name" value="WD40"/>
</dbReference>
<dbReference type="InterPro" id="IPR011042">
    <property type="entry name" value="6-blade_b-propeller_TolB-like"/>
</dbReference>
<evidence type="ECO:0000313" key="2">
    <source>
        <dbReference type="Proteomes" id="UP000664417"/>
    </source>
</evidence>
<organism evidence="1 2">
    <name type="scientific">Acanthopleuribacter pedis</name>
    <dbReference type="NCBI Taxonomy" id="442870"/>
    <lineage>
        <taxon>Bacteria</taxon>
        <taxon>Pseudomonadati</taxon>
        <taxon>Acidobacteriota</taxon>
        <taxon>Holophagae</taxon>
        <taxon>Acanthopleuribacterales</taxon>
        <taxon>Acanthopleuribacteraceae</taxon>
        <taxon>Acanthopleuribacter</taxon>
    </lineage>
</organism>
<dbReference type="Pfam" id="PF07676">
    <property type="entry name" value="PD40"/>
    <property type="match status" value="2"/>
</dbReference>
<evidence type="ECO:0000313" key="1">
    <source>
        <dbReference type="EMBL" id="MBO1319159.1"/>
    </source>
</evidence>
<proteinExistence type="predicted"/>
<comment type="caution">
    <text evidence="1">The sequence shown here is derived from an EMBL/GenBank/DDBJ whole genome shotgun (WGS) entry which is preliminary data.</text>
</comment>
<dbReference type="SUPFAM" id="SSF82171">
    <property type="entry name" value="DPP6 N-terminal domain-like"/>
    <property type="match status" value="1"/>
</dbReference>
<keyword evidence="2" id="KW-1185">Reference proteome</keyword>
<dbReference type="AlphaFoldDB" id="A0A8J7Q914"/>
<dbReference type="Proteomes" id="UP000664417">
    <property type="component" value="Unassembled WGS sequence"/>
</dbReference>
<dbReference type="EMBL" id="JAFREP010000008">
    <property type="protein sequence ID" value="MBO1319159.1"/>
    <property type="molecule type" value="Genomic_DNA"/>
</dbReference>
<accession>A0A8J7Q914</accession>